<dbReference type="GO" id="GO:0016787">
    <property type="term" value="F:hydrolase activity"/>
    <property type="evidence" value="ECO:0007669"/>
    <property type="project" value="UniProtKB-KW"/>
</dbReference>
<dbReference type="PANTHER" id="PTHR11559">
    <property type="entry name" value="CARBOXYLESTERASE"/>
    <property type="match status" value="1"/>
</dbReference>
<dbReference type="OrthoDB" id="408631at2759"/>
<dbReference type="Gene3D" id="3.40.50.1820">
    <property type="entry name" value="alpha/beta hydrolase"/>
    <property type="match status" value="1"/>
</dbReference>
<dbReference type="EC" id="3.1.1.-" evidence="3"/>
<dbReference type="PROSITE" id="PS00122">
    <property type="entry name" value="CARBOXYLESTERASE_B_1"/>
    <property type="match status" value="1"/>
</dbReference>
<evidence type="ECO:0000256" key="1">
    <source>
        <dbReference type="ARBA" id="ARBA00005964"/>
    </source>
</evidence>
<dbReference type="AlphaFoldDB" id="A0A9P9CZL8"/>
<evidence type="ECO:0000256" key="2">
    <source>
        <dbReference type="ARBA" id="ARBA00022801"/>
    </source>
</evidence>
<dbReference type="InterPro" id="IPR019819">
    <property type="entry name" value="Carboxylesterase_B_CS"/>
</dbReference>
<dbReference type="InterPro" id="IPR002018">
    <property type="entry name" value="CarbesteraseB"/>
</dbReference>
<proteinExistence type="inferred from homology"/>
<accession>A0A9P9CZL8</accession>
<sequence length="562" mass="61723">MLYLFVTSIAAILPFAARARIVPAKDPFVTLINGTYRGIHNDAYNQDFFLGVPYAQPPVGQLRFSRPARLNTSFESVRQASAYGVDCPGVSPFPGHTMSEDCLTINIIRPSGYENTSLPVVLWIYGGSYNSGSSSYPSYNLSFMVQESVFAGMPIIGASLNYRVGPFGFLQSKDIRATGATNLGLRDVYLGLEWMQENIAAFGGDPSKVTIWGESAGAGVVGHMTTAFGGSREGLFRGAIAQSGGPLMFFPPSESLQESTYTGYLKGTGCEHTHGRLDCLRDVPWGTIQNLTGNIVGQFNPTVDGDIVPERSALLIAQGNFTKTPLLIGANTADGAAFAPPGINNDTSLYNYLRKLGLDDRTVENLLLLYPNIPGYGAPPTYVGRPNSTIGVQYQRAGQLINDFYYHRGRRYSAQYWSKYKVPVYTYHFGVWPLPGLTELQGTAHYFETPFAFYNLDGAGLGSQNAISSFPQVYTDLAKLMCRSWISFVHNLNPNKRPQSTTEGEALAPEWPVYALNGELALEGYGQNFHFDLNVTGAAYIERDIYRIAYWFSDEVQRQIGS</sequence>
<feature type="chain" id="PRO_5040534303" description="Carboxylic ester hydrolase" evidence="3">
    <location>
        <begin position="20"/>
        <end position="562"/>
    </location>
</feature>
<dbReference type="SUPFAM" id="SSF53474">
    <property type="entry name" value="alpha/beta-Hydrolases"/>
    <property type="match status" value="1"/>
</dbReference>
<dbReference type="Proteomes" id="UP000700596">
    <property type="component" value="Unassembled WGS sequence"/>
</dbReference>
<feature type="domain" description="Carboxylesterase type B" evidence="4">
    <location>
        <begin position="28"/>
        <end position="515"/>
    </location>
</feature>
<evidence type="ECO:0000256" key="3">
    <source>
        <dbReference type="RuleBase" id="RU361235"/>
    </source>
</evidence>
<evidence type="ECO:0000313" key="5">
    <source>
        <dbReference type="EMBL" id="KAH7109898.1"/>
    </source>
</evidence>
<gene>
    <name evidence="5" type="ORF">B0J11DRAFT_448741</name>
</gene>
<dbReference type="InterPro" id="IPR029058">
    <property type="entry name" value="AB_hydrolase_fold"/>
</dbReference>
<keyword evidence="3" id="KW-0732">Signal</keyword>
<name>A0A9P9CZL8_9PLEO</name>
<dbReference type="InterPro" id="IPR050309">
    <property type="entry name" value="Type-B_Carboxylest/Lipase"/>
</dbReference>
<evidence type="ECO:0000313" key="6">
    <source>
        <dbReference type="Proteomes" id="UP000700596"/>
    </source>
</evidence>
<dbReference type="PROSITE" id="PS00941">
    <property type="entry name" value="CARBOXYLESTERASE_B_2"/>
    <property type="match status" value="1"/>
</dbReference>
<dbReference type="InterPro" id="IPR019826">
    <property type="entry name" value="Carboxylesterase_B_AS"/>
</dbReference>
<organism evidence="5 6">
    <name type="scientific">Dendryphion nanum</name>
    <dbReference type="NCBI Taxonomy" id="256645"/>
    <lineage>
        <taxon>Eukaryota</taxon>
        <taxon>Fungi</taxon>
        <taxon>Dikarya</taxon>
        <taxon>Ascomycota</taxon>
        <taxon>Pezizomycotina</taxon>
        <taxon>Dothideomycetes</taxon>
        <taxon>Pleosporomycetidae</taxon>
        <taxon>Pleosporales</taxon>
        <taxon>Torulaceae</taxon>
        <taxon>Dendryphion</taxon>
    </lineage>
</organism>
<feature type="signal peptide" evidence="3">
    <location>
        <begin position="1"/>
        <end position="19"/>
    </location>
</feature>
<dbReference type="EMBL" id="JAGMWT010000030">
    <property type="protein sequence ID" value="KAH7109898.1"/>
    <property type="molecule type" value="Genomic_DNA"/>
</dbReference>
<evidence type="ECO:0000259" key="4">
    <source>
        <dbReference type="Pfam" id="PF00135"/>
    </source>
</evidence>
<comment type="caution">
    <text evidence="5">The sequence shown here is derived from an EMBL/GenBank/DDBJ whole genome shotgun (WGS) entry which is preliminary data.</text>
</comment>
<dbReference type="Pfam" id="PF00135">
    <property type="entry name" value="COesterase"/>
    <property type="match status" value="1"/>
</dbReference>
<keyword evidence="6" id="KW-1185">Reference proteome</keyword>
<keyword evidence="2 3" id="KW-0378">Hydrolase</keyword>
<protein>
    <recommendedName>
        <fullName evidence="3">Carboxylic ester hydrolase</fullName>
        <ecNumber evidence="3">3.1.1.-</ecNumber>
    </recommendedName>
</protein>
<reference evidence="5" key="1">
    <citation type="journal article" date="2021" name="Nat. Commun.">
        <title>Genetic determinants of endophytism in the Arabidopsis root mycobiome.</title>
        <authorList>
            <person name="Mesny F."/>
            <person name="Miyauchi S."/>
            <person name="Thiergart T."/>
            <person name="Pickel B."/>
            <person name="Atanasova L."/>
            <person name="Karlsson M."/>
            <person name="Huettel B."/>
            <person name="Barry K.W."/>
            <person name="Haridas S."/>
            <person name="Chen C."/>
            <person name="Bauer D."/>
            <person name="Andreopoulos W."/>
            <person name="Pangilinan J."/>
            <person name="LaButti K."/>
            <person name="Riley R."/>
            <person name="Lipzen A."/>
            <person name="Clum A."/>
            <person name="Drula E."/>
            <person name="Henrissat B."/>
            <person name="Kohler A."/>
            <person name="Grigoriev I.V."/>
            <person name="Martin F.M."/>
            <person name="Hacquard S."/>
        </authorList>
    </citation>
    <scope>NUCLEOTIDE SEQUENCE</scope>
    <source>
        <strain evidence="5">MPI-CAGE-CH-0243</strain>
    </source>
</reference>
<comment type="similarity">
    <text evidence="1 3">Belongs to the type-B carboxylesterase/lipase family.</text>
</comment>